<dbReference type="GO" id="GO:0005886">
    <property type="term" value="C:plasma membrane"/>
    <property type="evidence" value="ECO:0007669"/>
    <property type="project" value="UniProtKB-ARBA"/>
</dbReference>
<dbReference type="AlphaFoldDB" id="A0A286UA06"/>
<dbReference type="InterPro" id="IPR036259">
    <property type="entry name" value="MFS_trans_sf"/>
</dbReference>
<evidence type="ECO:0000313" key="11">
    <source>
        <dbReference type="Proteomes" id="UP000217199"/>
    </source>
</evidence>
<evidence type="ECO:0000313" key="10">
    <source>
        <dbReference type="EMBL" id="PAV16412.1"/>
    </source>
</evidence>
<evidence type="ECO:0000256" key="4">
    <source>
        <dbReference type="ARBA" id="ARBA00022692"/>
    </source>
</evidence>
<evidence type="ECO:0000256" key="3">
    <source>
        <dbReference type="ARBA" id="ARBA00022448"/>
    </source>
</evidence>
<dbReference type="GO" id="GO:0071916">
    <property type="term" value="F:dipeptide transmembrane transporter activity"/>
    <property type="evidence" value="ECO:0007669"/>
    <property type="project" value="UniProtKB-ARBA"/>
</dbReference>
<dbReference type="OrthoDB" id="8904098at2759"/>
<feature type="transmembrane region" description="Helical" evidence="9">
    <location>
        <begin position="66"/>
        <end position="83"/>
    </location>
</feature>
<feature type="transmembrane region" description="Helical" evidence="9">
    <location>
        <begin position="492"/>
        <end position="512"/>
    </location>
</feature>
<name>A0A286UA06_9AGAM</name>
<dbReference type="InParanoid" id="A0A286UA06"/>
<evidence type="ECO:0000256" key="1">
    <source>
        <dbReference type="ARBA" id="ARBA00004141"/>
    </source>
</evidence>
<dbReference type="Gene3D" id="1.20.1250.20">
    <property type="entry name" value="MFS general substrate transporter like domains"/>
    <property type="match status" value="1"/>
</dbReference>
<keyword evidence="5 9" id="KW-1133">Transmembrane helix</keyword>
<feature type="region of interest" description="Disordered" evidence="8">
    <location>
        <begin position="1"/>
        <end position="52"/>
    </location>
</feature>
<feature type="transmembrane region" description="Helical" evidence="9">
    <location>
        <begin position="135"/>
        <end position="155"/>
    </location>
</feature>
<feature type="transmembrane region" description="Helical" evidence="9">
    <location>
        <begin position="440"/>
        <end position="461"/>
    </location>
</feature>
<feature type="compositionally biased region" description="Basic and acidic residues" evidence="8">
    <location>
        <begin position="14"/>
        <end position="37"/>
    </location>
</feature>
<feature type="transmembrane region" description="Helical" evidence="9">
    <location>
        <begin position="524"/>
        <end position="546"/>
    </location>
</feature>
<accession>A0A286UA06</accession>
<dbReference type="Proteomes" id="UP000217199">
    <property type="component" value="Unassembled WGS sequence"/>
</dbReference>
<evidence type="ECO:0000256" key="7">
    <source>
        <dbReference type="RuleBase" id="RU003755"/>
    </source>
</evidence>
<dbReference type="FunFam" id="1.20.1250.20:FF:000085">
    <property type="entry name" value="MFS peptide transporter Ptr2"/>
    <property type="match status" value="1"/>
</dbReference>
<evidence type="ECO:0000256" key="5">
    <source>
        <dbReference type="ARBA" id="ARBA00022989"/>
    </source>
</evidence>
<gene>
    <name evidence="10" type="ORF">PNOK_0803200</name>
</gene>
<dbReference type="PANTHER" id="PTHR11654">
    <property type="entry name" value="OLIGOPEPTIDE TRANSPORTER-RELATED"/>
    <property type="match status" value="1"/>
</dbReference>
<keyword evidence="6 9" id="KW-0472">Membrane</keyword>
<evidence type="ECO:0000256" key="6">
    <source>
        <dbReference type="ARBA" id="ARBA00023136"/>
    </source>
</evidence>
<sequence>MAVNTEQLSTLPKIEPERVESLGENKIDSGSSKHREEQEEEGEESSELPTEEELTTLRRIPGSFPWSTYLIAYAEIFLLWITGAGGSQGQSGALGMGQKASTGITTFNSMWAYVTPLIGAYYADTYFGRYKAICIAIAITLVGHILLIFAAIPPVLDNPNGALGCFIIAIIIMGAGTSGFKSNISPLIAEQQTGKLHVRTEPSGERVIVDPALTIQRIYMYFYLFINLGSLIGQISMTYSEKFVGFWLSFFLPTVVFLTVPVVLIIGRNRYVRTPPTGSVLGSALRLLRYASRGKWSLNPFTTWRNFKSPDFWEKVKPSNVNKEFEKESGKPTWMTWDDNWAEEVRRGFKACVVFAWYPLYFSRVHNADIELNFLPGLSYNQIGNNLTSQAATLDTHGLPNDVLGNLNPLSLVIFIPICDLLIYPALLRAGYRFTPIKKITAGFFTASSAMIWSAVVQYYIYKTNPCGKSAAACVDADDNVLTSPMTVWVQTGSYVLIALSEIFASIMGLEYAFTKAPKNMRSLVMSVFLFTSAISYALGQAFVALSGDPLLIWNYGVFAVLAFVGGTGFWFSFRHLDEQEDELNKIQEGHLEVDSPKP</sequence>
<dbReference type="FunCoup" id="A0A286UA06">
    <property type="interactions" value="272"/>
</dbReference>
<dbReference type="InterPro" id="IPR000109">
    <property type="entry name" value="POT_fam"/>
</dbReference>
<feature type="compositionally biased region" description="Polar residues" evidence="8">
    <location>
        <begin position="1"/>
        <end position="10"/>
    </location>
</feature>
<organism evidence="10 11">
    <name type="scientific">Pyrrhoderma noxium</name>
    <dbReference type="NCBI Taxonomy" id="2282107"/>
    <lineage>
        <taxon>Eukaryota</taxon>
        <taxon>Fungi</taxon>
        <taxon>Dikarya</taxon>
        <taxon>Basidiomycota</taxon>
        <taxon>Agaricomycotina</taxon>
        <taxon>Agaricomycetes</taxon>
        <taxon>Hymenochaetales</taxon>
        <taxon>Hymenochaetaceae</taxon>
        <taxon>Pyrrhoderma</taxon>
    </lineage>
</organism>
<keyword evidence="4 7" id="KW-0812">Transmembrane</keyword>
<dbReference type="PROSITE" id="PS01023">
    <property type="entry name" value="PTR2_2"/>
    <property type="match status" value="1"/>
</dbReference>
<comment type="similarity">
    <text evidence="2 7">Belongs to the major facilitator superfamily. Proton-dependent oligopeptide transporter (POT/PTR) (TC 2.A.17) family.</text>
</comment>
<evidence type="ECO:0000256" key="9">
    <source>
        <dbReference type="SAM" id="Phobius"/>
    </source>
</evidence>
<feature type="compositionally biased region" description="Acidic residues" evidence="8">
    <location>
        <begin position="38"/>
        <end position="52"/>
    </location>
</feature>
<protein>
    <submittedName>
        <fullName evidence="10">Peptide transporter PTR2A</fullName>
    </submittedName>
</protein>
<keyword evidence="11" id="KW-1185">Reference proteome</keyword>
<dbReference type="EMBL" id="NBII01000008">
    <property type="protein sequence ID" value="PAV16412.1"/>
    <property type="molecule type" value="Genomic_DNA"/>
</dbReference>
<comment type="subcellular location">
    <subcellularLocation>
        <location evidence="1 7">Membrane</location>
        <topology evidence="1 7">Multi-pass membrane protein</topology>
    </subcellularLocation>
</comment>
<evidence type="ECO:0000256" key="2">
    <source>
        <dbReference type="ARBA" id="ARBA00005982"/>
    </source>
</evidence>
<feature type="transmembrane region" description="Helical" evidence="9">
    <location>
        <begin position="161"/>
        <end position="180"/>
    </location>
</feature>
<dbReference type="InterPro" id="IPR018456">
    <property type="entry name" value="PTR2_symporter_CS"/>
</dbReference>
<proteinExistence type="inferred from homology"/>
<feature type="transmembrane region" description="Helical" evidence="9">
    <location>
        <begin position="103"/>
        <end position="123"/>
    </location>
</feature>
<dbReference type="SUPFAM" id="SSF103473">
    <property type="entry name" value="MFS general substrate transporter"/>
    <property type="match status" value="1"/>
</dbReference>
<feature type="transmembrane region" description="Helical" evidence="9">
    <location>
        <begin position="243"/>
        <end position="266"/>
    </location>
</feature>
<comment type="caution">
    <text evidence="10">The sequence shown here is derived from an EMBL/GenBank/DDBJ whole genome shotgun (WGS) entry which is preliminary data.</text>
</comment>
<evidence type="ECO:0000256" key="8">
    <source>
        <dbReference type="SAM" id="MobiDB-lite"/>
    </source>
</evidence>
<keyword evidence="3 7" id="KW-0813">Transport</keyword>
<dbReference type="Pfam" id="PF00854">
    <property type="entry name" value="PTR2"/>
    <property type="match status" value="1"/>
</dbReference>
<reference evidence="10 11" key="1">
    <citation type="journal article" date="2017" name="Mol. Ecol.">
        <title>Comparative and population genomic landscape of Phellinus noxius: A hypervariable fungus causing root rot in trees.</title>
        <authorList>
            <person name="Chung C.L."/>
            <person name="Lee T.J."/>
            <person name="Akiba M."/>
            <person name="Lee H.H."/>
            <person name="Kuo T.H."/>
            <person name="Liu D."/>
            <person name="Ke H.M."/>
            <person name="Yokoi T."/>
            <person name="Roa M.B."/>
            <person name="Lu M.J."/>
            <person name="Chang Y.Y."/>
            <person name="Ann P.J."/>
            <person name="Tsai J.N."/>
            <person name="Chen C.Y."/>
            <person name="Tzean S.S."/>
            <person name="Ota Y."/>
            <person name="Hattori T."/>
            <person name="Sahashi N."/>
            <person name="Liou R.F."/>
            <person name="Kikuchi T."/>
            <person name="Tsai I.J."/>
        </authorList>
    </citation>
    <scope>NUCLEOTIDE SEQUENCE [LARGE SCALE GENOMIC DNA]</scope>
    <source>
        <strain evidence="10 11">FFPRI411160</strain>
    </source>
</reference>
<feature type="transmembrane region" description="Helical" evidence="9">
    <location>
        <begin position="552"/>
        <end position="574"/>
    </location>
</feature>
<feature type="transmembrane region" description="Helical" evidence="9">
    <location>
        <begin position="218"/>
        <end position="237"/>
    </location>
</feature>